<keyword evidence="1" id="KW-1133">Transmembrane helix</keyword>
<accession>A0AA41VLR6</accession>
<keyword evidence="1" id="KW-0812">Transmembrane</keyword>
<comment type="caution">
    <text evidence="2">The sequence shown here is derived from an EMBL/GenBank/DDBJ whole genome shotgun (WGS) entry which is preliminary data.</text>
</comment>
<dbReference type="AlphaFoldDB" id="A0AA41VLR6"/>
<dbReference type="EMBL" id="JAJJMA010248229">
    <property type="protein sequence ID" value="MCL7043563.1"/>
    <property type="molecule type" value="Genomic_DNA"/>
</dbReference>
<dbReference type="Proteomes" id="UP001177140">
    <property type="component" value="Unassembled WGS sequence"/>
</dbReference>
<organism evidence="2 3">
    <name type="scientific">Papaver nudicaule</name>
    <name type="common">Iceland poppy</name>
    <dbReference type="NCBI Taxonomy" id="74823"/>
    <lineage>
        <taxon>Eukaryota</taxon>
        <taxon>Viridiplantae</taxon>
        <taxon>Streptophyta</taxon>
        <taxon>Embryophyta</taxon>
        <taxon>Tracheophyta</taxon>
        <taxon>Spermatophyta</taxon>
        <taxon>Magnoliopsida</taxon>
        <taxon>Ranunculales</taxon>
        <taxon>Papaveraceae</taxon>
        <taxon>Papaveroideae</taxon>
        <taxon>Papaver</taxon>
    </lineage>
</organism>
<name>A0AA41VLR6_PAPNU</name>
<protein>
    <submittedName>
        <fullName evidence="2">Uncharacterized protein</fullName>
    </submittedName>
</protein>
<feature type="transmembrane region" description="Helical" evidence="1">
    <location>
        <begin position="83"/>
        <end position="104"/>
    </location>
</feature>
<gene>
    <name evidence="2" type="ORF">MKW94_021844</name>
</gene>
<keyword evidence="3" id="KW-1185">Reference proteome</keyword>
<evidence type="ECO:0000313" key="3">
    <source>
        <dbReference type="Proteomes" id="UP001177140"/>
    </source>
</evidence>
<evidence type="ECO:0000256" key="1">
    <source>
        <dbReference type="SAM" id="Phobius"/>
    </source>
</evidence>
<reference evidence="2" key="1">
    <citation type="submission" date="2022-03" db="EMBL/GenBank/DDBJ databases">
        <title>A functionally conserved STORR gene fusion in Papaver species that diverged 16.8 million years ago.</title>
        <authorList>
            <person name="Catania T."/>
        </authorList>
    </citation>
    <scope>NUCLEOTIDE SEQUENCE</scope>
    <source>
        <strain evidence="2">S-191538</strain>
    </source>
</reference>
<evidence type="ECO:0000313" key="2">
    <source>
        <dbReference type="EMBL" id="MCL7043563.1"/>
    </source>
</evidence>
<keyword evidence="1" id="KW-0472">Membrane</keyword>
<sequence length="135" mass="15705">MANRIRGFARMLSTAKASTRKEGFCRMFSSSGADKNPKPKVEYDYYTERMKEIFGDTDYRTLTLAERRKMIDRRIFREFGARALKTLSIVAAVGVTGFCALELYPSYRKDTCGRNEQNEDRHVLQLEPVPMKFKR</sequence>
<proteinExistence type="predicted"/>